<proteinExistence type="predicted"/>
<dbReference type="GeneID" id="63819490"/>
<gene>
    <name evidence="3" type="ORF">LAESUDRAFT_437795</name>
</gene>
<protein>
    <recommendedName>
        <fullName evidence="2">C2H2-type domain-containing protein</fullName>
    </recommendedName>
</protein>
<dbReference type="SUPFAM" id="SSF57667">
    <property type="entry name" value="beta-beta-alpha zinc fingers"/>
    <property type="match status" value="1"/>
</dbReference>
<name>A0A165C4I9_9APHY</name>
<dbReference type="EMBL" id="KV427655">
    <property type="protein sequence ID" value="KZT02191.1"/>
    <property type="molecule type" value="Genomic_DNA"/>
</dbReference>
<dbReference type="InParanoid" id="A0A165C4I9"/>
<organism evidence="3 4">
    <name type="scientific">Laetiporus sulphureus 93-53</name>
    <dbReference type="NCBI Taxonomy" id="1314785"/>
    <lineage>
        <taxon>Eukaryota</taxon>
        <taxon>Fungi</taxon>
        <taxon>Dikarya</taxon>
        <taxon>Basidiomycota</taxon>
        <taxon>Agaricomycotina</taxon>
        <taxon>Agaricomycetes</taxon>
        <taxon>Polyporales</taxon>
        <taxon>Laetiporus</taxon>
    </lineage>
</organism>
<dbReference type="Proteomes" id="UP000076871">
    <property type="component" value="Unassembled WGS sequence"/>
</dbReference>
<dbReference type="Gene3D" id="3.30.160.60">
    <property type="entry name" value="Classic Zinc Finger"/>
    <property type="match status" value="1"/>
</dbReference>
<dbReference type="InterPro" id="IPR013087">
    <property type="entry name" value="Znf_C2H2_type"/>
</dbReference>
<dbReference type="PROSITE" id="PS50157">
    <property type="entry name" value="ZINC_FINGER_C2H2_2"/>
    <property type="match status" value="1"/>
</dbReference>
<evidence type="ECO:0000259" key="2">
    <source>
        <dbReference type="PROSITE" id="PS50157"/>
    </source>
</evidence>
<evidence type="ECO:0000313" key="3">
    <source>
        <dbReference type="EMBL" id="KZT02191.1"/>
    </source>
</evidence>
<dbReference type="GO" id="GO:0008270">
    <property type="term" value="F:zinc ion binding"/>
    <property type="evidence" value="ECO:0007669"/>
    <property type="project" value="UniProtKB-KW"/>
</dbReference>
<dbReference type="OrthoDB" id="8922241at2759"/>
<evidence type="ECO:0000313" key="4">
    <source>
        <dbReference type="Proteomes" id="UP000076871"/>
    </source>
</evidence>
<keyword evidence="4" id="KW-1185">Reference proteome</keyword>
<keyword evidence="1" id="KW-0862">Zinc</keyword>
<evidence type="ECO:0000256" key="1">
    <source>
        <dbReference type="PROSITE-ProRule" id="PRU00042"/>
    </source>
</evidence>
<reference evidence="3 4" key="1">
    <citation type="journal article" date="2016" name="Mol. Biol. Evol.">
        <title>Comparative Genomics of Early-Diverging Mushroom-Forming Fungi Provides Insights into the Origins of Lignocellulose Decay Capabilities.</title>
        <authorList>
            <person name="Nagy L.G."/>
            <person name="Riley R."/>
            <person name="Tritt A."/>
            <person name="Adam C."/>
            <person name="Daum C."/>
            <person name="Floudas D."/>
            <person name="Sun H."/>
            <person name="Yadav J.S."/>
            <person name="Pangilinan J."/>
            <person name="Larsson K.H."/>
            <person name="Matsuura K."/>
            <person name="Barry K."/>
            <person name="Labutti K."/>
            <person name="Kuo R."/>
            <person name="Ohm R.A."/>
            <person name="Bhattacharya S.S."/>
            <person name="Shirouzu T."/>
            <person name="Yoshinaga Y."/>
            <person name="Martin F.M."/>
            <person name="Grigoriev I.V."/>
            <person name="Hibbett D.S."/>
        </authorList>
    </citation>
    <scope>NUCLEOTIDE SEQUENCE [LARGE SCALE GENOMIC DNA]</scope>
    <source>
        <strain evidence="3 4">93-53</strain>
    </source>
</reference>
<dbReference type="RefSeq" id="XP_040759931.1">
    <property type="nucleotide sequence ID" value="XM_040902459.1"/>
</dbReference>
<feature type="domain" description="C2H2-type" evidence="2">
    <location>
        <begin position="115"/>
        <end position="143"/>
    </location>
</feature>
<dbReference type="AlphaFoldDB" id="A0A165C4I9"/>
<keyword evidence="1" id="KW-0863">Zinc-finger</keyword>
<sequence length="152" mass="16725">MCGPHKRTTAPQAVQTAYPLVQALASSQSTMNTAVCNWENCGLFLDDETAGGCTRHLKQVHVHDWDNAATIDCRWTQPPQLQAGIVPPQIYCNRRIKCVNLGKHIAAVHLRSLRVACSICGQGFSRSDAFRRHQRQNCPGPNQDMQAGGAVF</sequence>
<accession>A0A165C4I9</accession>
<keyword evidence="1" id="KW-0479">Metal-binding</keyword>
<dbReference type="InterPro" id="IPR036236">
    <property type="entry name" value="Znf_C2H2_sf"/>
</dbReference>